<dbReference type="Pfam" id="PF00160">
    <property type="entry name" value="Pro_isomerase"/>
    <property type="match status" value="1"/>
</dbReference>
<organism evidence="3 4">
    <name type="scientific">Portunus trituberculatus</name>
    <name type="common">Swimming crab</name>
    <name type="synonym">Neptunus trituberculatus</name>
    <dbReference type="NCBI Taxonomy" id="210409"/>
    <lineage>
        <taxon>Eukaryota</taxon>
        <taxon>Metazoa</taxon>
        <taxon>Ecdysozoa</taxon>
        <taxon>Arthropoda</taxon>
        <taxon>Crustacea</taxon>
        <taxon>Multicrustacea</taxon>
        <taxon>Malacostraca</taxon>
        <taxon>Eumalacostraca</taxon>
        <taxon>Eucarida</taxon>
        <taxon>Decapoda</taxon>
        <taxon>Pleocyemata</taxon>
        <taxon>Brachyura</taxon>
        <taxon>Eubrachyura</taxon>
        <taxon>Portunoidea</taxon>
        <taxon>Portunidae</taxon>
        <taxon>Portuninae</taxon>
        <taxon>Portunus</taxon>
    </lineage>
</organism>
<dbReference type="Proteomes" id="UP000324222">
    <property type="component" value="Unassembled WGS sequence"/>
</dbReference>
<dbReference type="PROSITE" id="PS50072">
    <property type="entry name" value="CSA_PPIASE_2"/>
    <property type="match status" value="1"/>
</dbReference>
<feature type="compositionally biased region" description="Basic and acidic residues" evidence="1">
    <location>
        <begin position="263"/>
        <end position="303"/>
    </location>
</feature>
<dbReference type="EMBL" id="VSRR010000630">
    <property type="protein sequence ID" value="MPC17912.1"/>
    <property type="molecule type" value="Genomic_DNA"/>
</dbReference>
<dbReference type="InterPro" id="IPR029000">
    <property type="entry name" value="Cyclophilin-like_dom_sf"/>
</dbReference>
<dbReference type="InterPro" id="IPR002130">
    <property type="entry name" value="Cyclophilin-type_PPIase_dom"/>
</dbReference>
<proteinExistence type="predicted"/>
<dbReference type="OrthoDB" id="193499at2759"/>
<dbReference type="SUPFAM" id="SSF50891">
    <property type="entry name" value="Cyclophilin-like"/>
    <property type="match status" value="1"/>
</dbReference>
<feature type="domain" description="PPIase cyclophilin-type" evidence="2">
    <location>
        <begin position="22"/>
        <end position="61"/>
    </location>
</feature>
<reference evidence="3 4" key="1">
    <citation type="submission" date="2019-05" db="EMBL/GenBank/DDBJ databases">
        <title>Another draft genome of Portunus trituberculatus and its Hox gene families provides insights of decapod evolution.</title>
        <authorList>
            <person name="Jeong J.-H."/>
            <person name="Song I."/>
            <person name="Kim S."/>
            <person name="Choi T."/>
            <person name="Kim D."/>
            <person name="Ryu S."/>
            <person name="Kim W."/>
        </authorList>
    </citation>
    <scope>NUCLEOTIDE SEQUENCE [LARGE SCALE GENOMIC DNA]</scope>
    <source>
        <tissue evidence="3">Muscle</tissue>
    </source>
</reference>
<dbReference type="Gene3D" id="2.40.100.10">
    <property type="entry name" value="Cyclophilin-like"/>
    <property type="match status" value="1"/>
</dbReference>
<evidence type="ECO:0000256" key="1">
    <source>
        <dbReference type="SAM" id="MobiDB-lite"/>
    </source>
</evidence>
<feature type="compositionally biased region" description="Basic and acidic residues" evidence="1">
    <location>
        <begin position="168"/>
        <end position="180"/>
    </location>
</feature>
<accession>A0A5B7D9J3</accession>
<feature type="compositionally biased region" description="Basic residues" evidence="1">
    <location>
        <begin position="67"/>
        <end position="78"/>
    </location>
</feature>
<feature type="compositionally biased region" description="Basic and acidic residues" evidence="1">
    <location>
        <begin position="310"/>
        <end position="369"/>
    </location>
</feature>
<comment type="caution">
    <text evidence="3">The sequence shown here is derived from an EMBL/GenBank/DDBJ whole genome shotgun (WGS) entry which is preliminary data.</text>
</comment>
<dbReference type="AlphaFoldDB" id="A0A5B7D9J3"/>
<feature type="compositionally biased region" description="Polar residues" evidence="1">
    <location>
        <begin position="224"/>
        <end position="234"/>
    </location>
</feature>
<keyword evidence="3" id="KW-0413">Isomerase</keyword>
<feature type="compositionally biased region" description="Basic residues" evidence="1">
    <location>
        <begin position="93"/>
        <end position="109"/>
    </location>
</feature>
<evidence type="ECO:0000313" key="3">
    <source>
        <dbReference type="EMBL" id="MPC17912.1"/>
    </source>
</evidence>
<dbReference type="GO" id="GO:0003755">
    <property type="term" value="F:peptidyl-prolyl cis-trans isomerase activity"/>
    <property type="evidence" value="ECO:0007669"/>
    <property type="project" value="InterPro"/>
</dbReference>
<evidence type="ECO:0000259" key="2">
    <source>
        <dbReference type="PROSITE" id="PS50072"/>
    </source>
</evidence>
<name>A0A5B7D9J3_PORTR</name>
<evidence type="ECO:0000313" key="4">
    <source>
        <dbReference type="Proteomes" id="UP000324222"/>
    </source>
</evidence>
<keyword evidence="4" id="KW-1185">Reference proteome</keyword>
<feature type="compositionally biased region" description="Basic and acidic residues" evidence="1">
    <location>
        <begin position="235"/>
        <end position="256"/>
    </location>
</feature>
<feature type="compositionally biased region" description="Basic residues" evidence="1">
    <location>
        <begin position="189"/>
        <end position="223"/>
    </location>
</feature>
<protein>
    <submittedName>
        <fullName evidence="3">Peptidyl-prolyl cis-trans isomerase 1</fullName>
    </submittedName>
</protein>
<feature type="region of interest" description="Disordered" evidence="1">
    <location>
        <begin position="67"/>
        <end position="375"/>
    </location>
</feature>
<gene>
    <name evidence="3" type="primary">CYP-1_2</name>
    <name evidence="3" type="ORF">E2C01_010782</name>
</gene>
<sequence length="375" mass="43921">MDRIRIRALGDPSDPKQCPFWKHVVFGRVVSGQEVVVAIENLPVDNRSRPLQPAVISDCGELVLQRAKTKEKKRKKKKEAASSSESDSDVDKKKKRKKKKKEKKQKHKKNESSGEEGEVKDDGSEAGGDTAKMKSHPLVSVSIINPDEIPDVPKNRFLYRAGPENNDEEGRADRGRDRPRSTVRAYTKSGRKVKGRGSLRYRTPSRSRSRSRSRTPPHWRQAQRRTISYDQLQKMNEEKLRREQERQARQQEMEERRKRREQRHRENEENGGKPGDNKYSEREQGMRGDWRDSRMRRDFRDGRAPQGWRNGRERQRGGEHDWREAQERTRAEEESREGRNVDWKAEREEGAFGHQDLRKKLQSQRERPESGASDV</sequence>